<keyword evidence="6" id="KW-1133">Transmembrane helix</keyword>
<reference evidence="12" key="2">
    <citation type="submission" date="2017-10" db="EMBL/GenBank/DDBJ databases">
        <title>Ladona fulva Genome sequencing and assembly.</title>
        <authorList>
            <person name="Murali S."/>
            <person name="Richards S."/>
            <person name="Bandaranaike D."/>
            <person name="Bellair M."/>
            <person name="Blankenburg K."/>
            <person name="Chao H."/>
            <person name="Dinh H."/>
            <person name="Doddapaneni H."/>
            <person name="Dugan-Rocha S."/>
            <person name="Elkadiri S."/>
            <person name="Gnanaolivu R."/>
            <person name="Hernandez B."/>
            <person name="Skinner E."/>
            <person name="Javaid M."/>
            <person name="Lee S."/>
            <person name="Li M."/>
            <person name="Ming W."/>
            <person name="Munidasa M."/>
            <person name="Muniz J."/>
            <person name="Nguyen L."/>
            <person name="Hughes D."/>
            <person name="Osuji N."/>
            <person name="Pu L.-L."/>
            <person name="Puazo M."/>
            <person name="Qu C."/>
            <person name="Quiroz J."/>
            <person name="Raj R."/>
            <person name="Weissenberger G."/>
            <person name="Xin Y."/>
            <person name="Zou X."/>
            <person name="Han Y."/>
            <person name="Worley K."/>
            <person name="Muzny D."/>
            <person name="Gibbs R."/>
        </authorList>
    </citation>
    <scope>NUCLEOTIDE SEQUENCE</scope>
    <source>
        <strain evidence="12">Sampled in the wild</strain>
    </source>
</reference>
<dbReference type="InterPro" id="IPR018108">
    <property type="entry name" value="MCP_transmembrane"/>
</dbReference>
<proteinExistence type="inferred from homology"/>
<dbReference type="PANTHER" id="PTHR10780:SF18">
    <property type="entry name" value="LD43650P"/>
    <property type="match status" value="1"/>
</dbReference>
<keyword evidence="8 9" id="KW-0472">Membrane</keyword>
<organism evidence="12 13">
    <name type="scientific">Ladona fulva</name>
    <name type="common">Scarce chaser dragonfly</name>
    <name type="synonym">Libellula fulva</name>
    <dbReference type="NCBI Taxonomy" id="123851"/>
    <lineage>
        <taxon>Eukaryota</taxon>
        <taxon>Metazoa</taxon>
        <taxon>Ecdysozoa</taxon>
        <taxon>Arthropoda</taxon>
        <taxon>Hexapoda</taxon>
        <taxon>Insecta</taxon>
        <taxon>Pterygota</taxon>
        <taxon>Palaeoptera</taxon>
        <taxon>Odonata</taxon>
        <taxon>Epiprocta</taxon>
        <taxon>Anisoptera</taxon>
        <taxon>Libelluloidea</taxon>
        <taxon>Libellulidae</taxon>
        <taxon>Ladona</taxon>
    </lineage>
</organism>
<feature type="region of interest" description="Disordered" evidence="11">
    <location>
        <begin position="121"/>
        <end position="142"/>
    </location>
</feature>
<accession>A0A8K0K5R3</accession>
<dbReference type="EMBL" id="KZ308284">
    <property type="protein sequence ID" value="KAG8226498.1"/>
    <property type="molecule type" value="Genomic_DNA"/>
</dbReference>
<evidence type="ECO:0000256" key="3">
    <source>
        <dbReference type="ARBA" id="ARBA00022692"/>
    </source>
</evidence>
<sequence length="337" mass="37660">MSYKKEKVTWANYAFRYATITAAHPFEYSKLLIQLGHEPIAPWPTKTLFGRPALALPSVFQYVGYIKNIDGFSGCYRGLSLKLCDCLSSSLTFQYIREGWQFSWEKKTNRYTRTYGDIHINGDEGVGDEDEEESEEEELLSEKEERERFLACLSRDVVGRTVAVVVSHPLHVMAVRTMAQFVGGETIYSGLFGSIQALYRESGITGFFSGVVPRLIGELLALIIGSTATFALNTYVIEDPEIKTYTNGIVSFLATTVTYPFHVVSNCMAVTNCGLAAGSPPCMLHYTSWTDCWSHLSRTGQLKRGSSLLWRYYTGPQVMIGGRPVPVTPDQLVSKQN</sequence>
<evidence type="ECO:0000256" key="7">
    <source>
        <dbReference type="ARBA" id="ARBA00023128"/>
    </source>
</evidence>
<dbReference type="GO" id="GO:0005741">
    <property type="term" value="C:mitochondrial outer membrane"/>
    <property type="evidence" value="ECO:0007669"/>
    <property type="project" value="UniProtKB-SubCell"/>
</dbReference>
<evidence type="ECO:0000256" key="1">
    <source>
        <dbReference type="ARBA" id="ARBA00004374"/>
    </source>
</evidence>
<reference evidence="12" key="1">
    <citation type="submission" date="2013-04" db="EMBL/GenBank/DDBJ databases">
        <authorList>
            <person name="Qu J."/>
            <person name="Murali S.C."/>
            <person name="Bandaranaike D."/>
            <person name="Bellair M."/>
            <person name="Blankenburg K."/>
            <person name="Chao H."/>
            <person name="Dinh H."/>
            <person name="Doddapaneni H."/>
            <person name="Downs B."/>
            <person name="Dugan-Rocha S."/>
            <person name="Elkadiri S."/>
            <person name="Gnanaolivu R.D."/>
            <person name="Hernandez B."/>
            <person name="Javaid M."/>
            <person name="Jayaseelan J.C."/>
            <person name="Lee S."/>
            <person name="Li M."/>
            <person name="Ming W."/>
            <person name="Munidasa M."/>
            <person name="Muniz J."/>
            <person name="Nguyen L."/>
            <person name="Ongeri F."/>
            <person name="Osuji N."/>
            <person name="Pu L.-L."/>
            <person name="Puazo M."/>
            <person name="Qu C."/>
            <person name="Quiroz J."/>
            <person name="Raj R."/>
            <person name="Weissenberger G."/>
            <person name="Xin Y."/>
            <person name="Zou X."/>
            <person name="Han Y."/>
            <person name="Richards S."/>
            <person name="Worley K."/>
            <person name="Muzny D."/>
            <person name="Gibbs R."/>
        </authorList>
    </citation>
    <scope>NUCLEOTIDE SEQUENCE</scope>
    <source>
        <strain evidence="12">Sampled in the wild</strain>
    </source>
</reference>
<dbReference type="AlphaFoldDB" id="A0A8K0K5R3"/>
<keyword evidence="5" id="KW-1000">Mitochondrion outer membrane</keyword>
<comment type="similarity">
    <text evidence="2 10">Belongs to the mitochondrial carrier (TC 2.A.29) family.</text>
</comment>
<dbReference type="Pfam" id="PF00153">
    <property type="entry name" value="Mito_carr"/>
    <property type="match status" value="1"/>
</dbReference>
<evidence type="ECO:0000256" key="11">
    <source>
        <dbReference type="SAM" id="MobiDB-lite"/>
    </source>
</evidence>
<comment type="subcellular location">
    <subcellularLocation>
        <location evidence="1">Mitochondrion outer membrane</location>
        <topology evidence="1">Multi-pass membrane protein</topology>
    </subcellularLocation>
</comment>
<keyword evidence="13" id="KW-1185">Reference proteome</keyword>
<feature type="compositionally biased region" description="Acidic residues" evidence="11">
    <location>
        <begin position="125"/>
        <end position="139"/>
    </location>
</feature>
<dbReference type="SUPFAM" id="SSF103506">
    <property type="entry name" value="Mitochondrial carrier"/>
    <property type="match status" value="1"/>
</dbReference>
<evidence type="ECO:0000256" key="4">
    <source>
        <dbReference type="ARBA" id="ARBA00022737"/>
    </source>
</evidence>
<evidence type="ECO:0000256" key="6">
    <source>
        <dbReference type="ARBA" id="ARBA00022989"/>
    </source>
</evidence>
<protein>
    <recommendedName>
        <fullName evidence="14">Mitochondrial carrier-like protein 2</fullName>
    </recommendedName>
</protein>
<name>A0A8K0K5R3_LADFU</name>
<evidence type="ECO:0000313" key="13">
    <source>
        <dbReference type="Proteomes" id="UP000792457"/>
    </source>
</evidence>
<keyword evidence="10" id="KW-0813">Transport</keyword>
<evidence type="ECO:0000256" key="2">
    <source>
        <dbReference type="ARBA" id="ARBA00006375"/>
    </source>
</evidence>
<dbReference type="Gene3D" id="1.50.40.10">
    <property type="entry name" value="Mitochondrial carrier domain"/>
    <property type="match status" value="1"/>
</dbReference>
<evidence type="ECO:0000313" key="12">
    <source>
        <dbReference type="EMBL" id="KAG8226498.1"/>
    </source>
</evidence>
<dbReference type="OrthoDB" id="10253709at2759"/>
<evidence type="ECO:0008006" key="14">
    <source>
        <dbReference type="Google" id="ProtNLM"/>
    </source>
</evidence>
<dbReference type="InterPro" id="IPR023395">
    <property type="entry name" value="MCP_dom_sf"/>
</dbReference>
<dbReference type="Proteomes" id="UP000792457">
    <property type="component" value="Unassembled WGS sequence"/>
</dbReference>
<evidence type="ECO:0000256" key="9">
    <source>
        <dbReference type="PROSITE-ProRule" id="PRU00282"/>
    </source>
</evidence>
<evidence type="ECO:0000256" key="8">
    <source>
        <dbReference type="ARBA" id="ARBA00023136"/>
    </source>
</evidence>
<evidence type="ECO:0000256" key="10">
    <source>
        <dbReference type="RuleBase" id="RU000488"/>
    </source>
</evidence>
<keyword evidence="4" id="KW-0677">Repeat</keyword>
<comment type="caution">
    <text evidence="12">The sequence shown here is derived from an EMBL/GenBank/DDBJ whole genome shotgun (WGS) entry which is preliminary data.</text>
</comment>
<keyword evidence="3 9" id="KW-0812">Transmembrane</keyword>
<gene>
    <name evidence="12" type="ORF">J437_LFUL007380</name>
</gene>
<dbReference type="PROSITE" id="PS50920">
    <property type="entry name" value="SOLCAR"/>
    <property type="match status" value="1"/>
</dbReference>
<keyword evidence="7" id="KW-0496">Mitochondrion</keyword>
<evidence type="ECO:0000256" key="5">
    <source>
        <dbReference type="ARBA" id="ARBA00022787"/>
    </source>
</evidence>
<dbReference type="PANTHER" id="PTHR10780">
    <property type="entry name" value="MITOCHONDRIAL CARRIER HOMOLOG"/>
    <property type="match status" value="1"/>
</dbReference>
<feature type="repeat" description="Solcar" evidence="9">
    <location>
        <begin position="147"/>
        <end position="239"/>
    </location>
</feature>